<dbReference type="GO" id="GO:0008289">
    <property type="term" value="F:lipid binding"/>
    <property type="evidence" value="ECO:0007669"/>
    <property type="project" value="UniProtKB-KW"/>
</dbReference>
<evidence type="ECO:0000256" key="6">
    <source>
        <dbReference type="ARBA" id="ARBA00022989"/>
    </source>
</evidence>
<comment type="caution">
    <text evidence="11">The sequence shown here is derived from an EMBL/GenBank/DDBJ whole genome shotgun (WGS) entry which is preliminary data.</text>
</comment>
<evidence type="ECO:0000313" key="12">
    <source>
        <dbReference type="Proteomes" id="UP001141806"/>
    </source>
</evidence>
<dbReference type="Proteomes" id="UP001141806">
    <property type="component" value="Unassembled WGS sequence"/>
</dbReference>
<keyword evidence="9" id="KW-1015">Disulfide bond</keyword>
<dbReference type="PANTHER" id="PTHR31764:SF0">
    <property type="entry name" value="GENERATIVE CELL SPECIFIC-1_HAP2 DOMAIN-CONTAINING PROTEIN"/>
    <property type="match status" value="1"/>
</dbReference>
<keyword evidence="4" id="KW-0812">Transmembrane</keyword>
<keyword evidence="6" id="KW-1133">Transmembrane helix</keyword>
<organism evidence="11 12">
    <name type="scientific">Protea cynaroides</name>
    <dbReference type="NCBI Taxonomy" id="273540"/>
    <lineage>
        <taxon>Eukaryota</taxon>
        <taxon>Viridiplantae</taxon>
        <taxon>Streptophyta</taxon>
        <taxon>Embryophyta</taxon>
        <taxon>Tracheophyta</taxon>
        <taxon>Spermatophyta</taxon>
        <taxon>Magnoliopsida</taxon>
        <taxon>Proteales</taxon>
        <taxon>Proteaceae</taxon>
        <taxon>Protea</taxon>
    </lineage>
</organism>
<comment type="similarity">
    <text evidence="2">Belongs to the HAP2/GCS1 family.</text>
</comment>
<evidence type="ECO:0000256" key="5">
    <source>
        <dbReference type="ARBA" id="ARBA00022729"/>
    </source>
</evidence>
<accession>A0A9Q0GMZ2</accession>
<dbReference type="EMBL" id="JAMYWD010000012">
    <property type="protein sequence ID" value="KAJ4950294.1"/>
    <property type="molecule type" value="Genomic_DNA"/>
</dbReference>
<dbReference type="InterPro" id="IPR040326">
    <property type="entry name" value="HAP2/GCS1"/>
</dbReference>
<evidence type="ECO:0000256" key="2">
    <source>
        <dbReference type="ARBA" id="ARBA00010929"/>
    </source>
</evidence>
<evidence type="ECO:0000313" key="11">
    <source>
        <dbReference type="EMBL" id="KAJ4950294.1"/>
    </source>
</evidence>
<evidence type="ECO:0000256" key="10">
    <source>
        <dbReference type="ARBA" id="ARBA00023279"/>
    </source>
</evidence>
<evidence type="ECO:0000256" key="4">
    <source>
        <dbReference type="ARBA" id="ARBA00022692"/>
    </source>
</evidence>
<keyword evidence="3" id="KW-1003">Cell membrane</keyword>
<name>A0A9Q0GMZ2_9MAGN</name>
<keyword evidence="12" id="KW-1185">Reference proteome</keyword>
<keyword evidence="8" id="KW-0472">Membrane</keyword>
<evidence type="ECO:0000256" key="3">
    <source>
        <dbReference type="ARBA" id="ARBA00022475"/>
    </source>
</evidence>
<evidence type="ECO:0000256" key="8">
    <source>
        <dbReference type="ARBA" id="ARBA00023136"/>
    </source>
</evidence>
<sequence length="293" mass="33255">MEHNGCVRGHVSMLIVSMHHNIFCLTWTDSTYIPFSERGRSFYRGGNSGGRGEHNPKDAYSVNAILTVNKSAAYAQYELTYIQDVSYKPVKCYVKSLKTQKCELDAEARVVKICERLEDEDGHMIEHSQVFVGLGYCSSQYHHSYFFLSRRLNFCLIYETWCSVHRMTLNWAHLRRWISSTDTITESIFSLNKTCYASSFPGIPFFSSLMSSVDANREAFFGSLWGKQIYPFPADMVGNVQHVLPVCAAQSNIKDSVPVTNLPKIYTEPGDVKTKVVIVTDSNVIFIELMEAS</sequence>
<evidence type="ECO:0000256" key="9">
    <source>
        <dbReference type="ARBA" id="ARBA00023157"/>
    </source>
</evidence>
<dbReference type="AlphaFoldDB" id="A0A9Q0GMZ2"/>
<dbReference type="OrthoDB" id="272303at2759"/>
<comment type="subcellular location">
    <subcellularLocation>
        <location evidence="1">Cell membrane</location>
        <topology evidence="1">Single-pass type I membrane protein</topology>
    </subcellularLocation>
</comment>
<keyword evidence="5" id="KW-0732">Signal</keyword>
<protein>
    <submittedName>
        <fullName evidence="11">Uncharacterized protein</fullName>
    </submittedName>
</protein>
<dbReference type="GO" id="GO:0005886">
    <property type="term" value="C:plasma membrane"/>
    <property type="evidence" value="ECO:0007669"/>
    <property type="project" value="UniProtKB-SubCell"/>
</dbReference>
<gene>
    <name evidence="11" type="ORF">NE237_027126</name>
</gene>
<dbReference type="PANTHER" id="PTHR31764">
    <property type="entry name" value="PROTEIN HAPLESS 2"/>
    <property type="match status" value="1"/>
</dbReference>
<evidence type="ECO:0000256" key="7">
    <source>
        <dbReference type="ARBA" id="ARBA00023121"/>
    </source>
</evidence>
<reference evidence="11" key="1">
    <citation type="journal article" date="2023" name="Plant J.">
        <title>The genome of the king protea, Protea cynaroides.</title>
        <authorList>
            <person name="Chang J."/>
            <person name="Duong T.A."/>
            <person name="Schoeman C."/>
            <person name="Ma X."/>
            <person name="Roodt D."/>
            <person name="Barker N."/>
            <person name="Li Z."/>
            <person name="Van de Peer Y."/>
            <person name="Mizrachi E."/>
        </authorList>
    </citation>
    <scope>NUCLEOTIDE SEQUENCE</scope>
    <source>
        <tissue evidence="11">Young leaves</tissue>
    </source>
</reference>
<keyword evidence="7" id="KW-0446">Lipid-binding</keyword>
<proteinExistence type="inferred from homology"/>
<keyword evidence="10" id="KW-0278">Fertilization</keyword>
<evidence type="ECO:0000256" key="1">
    <source>
        <dbReference type="ARBA" id="ARBA00004251"/>
    </source>
</evidence>